<evidence type="ECO:0000313" key="3">
    <source>
        <dbReference type="Proteomes" id="UP000075243"/>
    </source>
</evidence>
<dbReference type="Pfam" id="PF02458">
    <property type="entry name" value="Transferase"/>
    <property type="match status" value="1"/>
</dbReference>
<dbReference type="Gramene" id="C.cajan_23723.t">
    <property type="protein sequence ID" value="C.cajan_23723.t"/>
    <property type="gene ID" value="C.cajan_23723"/>
</dbReference>
<gene>
    <name evidence="2" type="ORF">KK1_024410</name>
</gene>
<dbReference type="OMA" id="MANNESM"/>
<dbReference type="InterPro" id="IPR050317">
    <property type="entry name" value="Plant_Fungal_Acyltransferase"/>
</dbReference>
<name>A0A151SGA0_CAJCA</name>
<dbReference type="Proteomes" id="UP000075243">
    <property type="component" value="Unassembled WGS sequence"/>
</dbReference>
<dbReference type="GO" id="GO:0016747">
    <property type="term" value="F:acyltransferase activity, transferring groups other than amino-acyl groups"/>
    <property type="evidence" value="ECO:0007669"/>
    <property type="project" value="TreeGrafter"/>
</dbReference>
<dbReference type="EMBL" id="KQ483411">
    <property type="protein sequence ID" value="KYP53836.1"/>
    <property type="molecule type" value="Genomic_DNA"/>
</dbReference>
<dbReference type="PANTHER" id="PTHR31642">
    <property type="entry name" value="TRICHOTHECENE 3-O-ACETYLTRANSFERASE"/>
    <property type="match status" value="1"/>
</dbReference>
<dbReference type="Gene3D" id="3.30.559.10">
    <property type="entry name" value="Chloramphenicol acetyltransferase-like domain"/>
    <property type="match status" value="2"/>
</dbReference>
<protein>
    <submittedName>
        <fullName evidence="2">Anthranilate N-benzoyltransferase protein 2</fullName>
    </submittedName>
</protein>
<evidence type="ECO:0000256" key="1">
    <source>
        <dbReference type="ARBA" id="ARBA00009861"/>
    </source>
</evidence>
<organism evidence="2 3">
    <name type="scientific">Cajanus cajan</name>
    <name type="common">Pigeon pea</name>
    <name type="synonym">Cajanus indicus</name>
    <dbReference type="NCBI Taxonomy" id="3821"/>
    <lineage>
        <taxon>Eukaryota</taxon>
        <taxon>Viridiplantae</taxon>
        <taxon>Streptophyta</taxon>
        <taxon>Embryophyta</taxon>
        <taxon>Tracheophyta</taxon>
        <taxon>Spermatophyta</taxon>
        <taxon>Magnoliopsida</taxon>
        <taxon>eudicotyledons</taxon>
        <taxon>Gunneridae</taxon>
        <taxon>Pentapetalae</taxon>
        <taxon>rosids</taxon>
        <taxon>fabids</taxon>
        <taxon>Fabales</taxon>
        <taxon>Fabaceae</taxon>
        <taxon>Papilionoideae</taxon>
        <taxon>50 kb inversion clade</taxon>
        <taxon>NPAAA clade</taxon>
        <taxon>indigoferoid/millettioid clade</taxon>
        <taxon>Phaseoleae</taxon>
        <taxon>Cajanus</taxon>
    </lineage>
</organism>
<accession>A0A151SGA0</accession>
<dbReference type="InterPro" id="IPR023213">
    <property type="entry name" value="CAT-like_dom_sf"/>
</dbReference>
<dbReference type="PANTHER" id="PTHR31642:SF175">
    <property type="entry name" value="SPERMIDINE HYDROXYCINNAMOYL TRANSFERASE"/>
    <property type="match status" value="1"/>
</dbReference>
<dbReference type="AlphaFoldDB" id="A0A151SGA0"/>
<evidence type="ECO:0000313" key="2">
    <source>
        <dbReference type="EMBL" id="KYP53836.1"/>
    </source>
</evidence>
<reference evidence="2" key="1">
    <citation type="journal article" date="2012" name="Nat. Biotechnol.">
        <title>Draft genome sequence of pigeonpea (Cajanus cajan), an orphan legume crop of resource-poor farmers.</title>
        <authorList>
            <person name="Varshney R.K."/>
            <person name="Chen W."/>
            <person name="Li Y."/>
            <person name="Bharti A.K."/>
            <person name="Saxena R.K."/>
            <person name="Schlueter J.A."/>
            <person name="Donoghue M.T."/>
            <person name="Azam S."/>
            <person name="Fan G."/>
            <person name="Whaley A.M."/>
            <person name="Farmer A.D."/>
            <person name="Sheridan J."/>
            <person name="Iwata A."/>
            <person name="Tuteja R."/>
            <person name="Penmetsa R.V."/>
            <person name="Wu W."/>
            <person name="Upadhyaya H.D."/>
            <person name="Yang S.P."/>
            <person name="Shah T."/>
            <person name="Saxena K.B."/>
            <person name="Michael T."/>
            <person name="McCombie W.R."/>
            <person name="Yang B."/>
            <person name="Zhang G."/>
            <person name="Yang H."/>
            <person name="Wang J."/>
            <person name="Spillane C."/>
            <person name="Cook D.R."/>
            <person name="May G.D."/>
            <person name="Xu X."/>
            <person name="Jackson S.A."/>
        </authorList>
    </citation>
    <scope>NUCLEOTIDE SEQUENCE [LARGE SCALE GENOMIC DNA]</scope>
</reference>
<comment type="similarity">
    <text evidence="1">Belongs to the plant acyltransferase family.</text>
</comment>
<proteinExistence type="inferred from homology"/>
<sequence>MEPLWLSDSDQIGHLGHVSTIYIYKAKHSGDIIETMKNSLSKILVPYYPIAGRLRLTESGRMEVDCNAKGVTLIEAETTNRFGDYKDFSPSESTKELVPEVDYTQPMQELPLLLLQLTKFHGGEGLALGVVVSHPLTDGIALTHFINTWAKLARGETPESNEIPFLDRKLLKLPNQSAPSVDLPEWKPVPKIPAGLEQNKRSAALLKLTSSQVKKLKMANNESMKEGARPYSTFEVISAHIWRCASKAREIGENQPTLVRFSVDIRNRLIPPLPQNYFGNALAKTVTPKCCVGDIISNPLCHASQKIREAVYVVTNEYIRSQLCSTLGQEQLDYISKGVPYSGSHNILLTSWISMPVYEADFGWGKPVHFGLAHVSQEDRAMITRSSDGDGVVVSMHFQTSQMQLFKKFFYHFMRVSLL</sequence>
<keyword evidence="3" id="KW-1185">Reference proteome</keyword>